<evidence type="ECO:0000256" key="1">
    <source>
        <dbReference type="ARBA" id="ARBA00005820"/>
    </source>
</evidence>
<dbReference type="Pfam" id="PF00486">
    <property type="entry name" value="Trans_reg_C"/>
    <property type="match status" value="1"/>
</dbReference>
<dbReference type="AlphaFoldDB" id="A0A563F1V8"/>
<protein>
    <submittedName>
        <fullName evidence="5">SARP family transcriptional regulator</fullName>
    </submittedName>
</protein>
<dbReference type="EMBL" id="VOBR01000002">
    <property type="protein sequence ID" value="TWP53782.1"/>
    <property type="molecule type" value="Genomic_DNA"/>
</dbReference>
<dbReference type="InterPro" id="IPR011990">
    <property type="entry name" value="TPR-like_helical_dom_sf"/>
</dbReference>
<evidence type="ECO:0000313" key="5">
    <source>
        <dbReference type="EMBL" id="TWP53782.1"/>
    </source>
</evidence>
<name>A0A563F1V8_9PSEU</name>
<keyword evidence="6" id="KW-1185">Reference proteome</keyword>
<comment type="caution">
    <text evidence="5">The sequence shown here is derived from an EMBL/GenBank/DDBJ whole genome shotgun (WGS) entry which is preliminary data.</text>
</comment>
<dbReference type="InterPro" id="IPR005158">
    <property type="entry name" value="BTAD"/>
</dbReference>
<dbReference type="Proteomes" id="UP000316639">
    <property type="component" value="Unassembled WGS sequence"/>
</dbReference>
<dbReference type="Pfam" id="PF03704">
    <property type="entry name" value="BTAD"/>
    <property type="match status" value="1"/>
</dbReference>
<evidence type="ECO:0000256" key="3">
    <source>
        <dbReference type="PROSITE-ProRule" id="PRU01091"/>
    </source>
</evidence>
<dbReference type="InterPro" id="IPR051677">
    <property type="entry name" value="AfsR-DnrI-RedD_regulator"/>
</dbReference>
<gene>
    <name evidence="5" type="ORF">FKR81_03230</name>
</gene>
<dbReference type="SMART" id="SM01043">
    <property type="entry name" value="BTAD"/>
    <property type="match status" value="1"/>
</dbReference>
<dbReference type="Gene3D" id="1.10.10.10">
    <property type="entry name" value="Winged helix-like DNA-binding domain superfamily/Winged helix DNA-binding domain"/>
    <property type="match status" value="1"/>
</dbReference>
<accession>A0A563F1V8</accession>
<evidence type="ECO:0000259" key="4">
    <source>
        <dbReference type="PROSITE" id="PS51755"/>
    </source>
</evidence>
<dbReference type="InterPro" id="IPR001867">
    <property type="entry name" value="OmpR/PhoB-type_DNA-bd"/>
</dbReference>
<evidence type="ECO:0000313" key="6">
    <source>
        <dbReference type="Proteomes" id="UP000316639"/>
    </source>
</evidence>
<dbReference type="GO" id="GO:0003677">
    <property type="term" value="F:DNA binding"/>
    <property type="evidence" value="ECO:0007669"/>
    <property type="project" value="UniProtKB-UniRule"/>
</dbReference>
<dbReference type="GO" id="GO:0000160">
    <property type="term" value="P:phosphorelay signal transduction system"/>
    <property type="evidence" value="ECO:0007669"/>
    <property type="project" value="InterPro"/>
</dbReference>
<dbReference type="SMART" id="SM00862">
    <property type="entry name" value="Trans_reg_C"/>
    <property type="match status" value="1"/>
</dbReference>
<dbReference type="PANTHER" id="PTHR35807">
    <property type="entry name" value="TRANSCRIPTIONAL REGULATOR REDD-RELATED"/>
    <property type="match status" value="1"/>
</dbReference>
<dbReference type="SUPFAM" id="SSF46894">
    <property type="entry name" value="C-terminal effector domain of the bipartite response regulators"/>
    <property type="match status" value="1"/>
</dbReference>
<feature type="DNA-binding region" description="OmpR/PhoB-type" evidence="3">
    <location>
        <begin position="1"/>
        <end position="108"/>
    </location>
</feature>
<dbReference type="InterPro" id="IPR036388">
    <property type="entry name" value="WH-like_DNA-bd_sf"/>
</dbReference>
<feature type="domain" description="OmpR/PhoB-type" evidence="4">
    <location>
        <begin position="1"/>
        <end position="108"/>
    </location>
</feature>
<evidence type="ECO:0000256" key="2">
    <source>
        <dbReference type="ARBA" id="ARBA00023125"/>
    </source>
</evidence>
<dbReference type="OrthoDB" id="134985at2"/>
<comment type="similarity">
    <text evidence="1">Belongs to the AfsR/DnrI/RedD regulatory family.</text>
</comment>
<organism evidence="5 6">
    <name type="scientific">Lentzea tibetensis</name>
    <dbReference type="NCBI Taxonomy" id="2591470"/>
    <lineage>
        <taxon>Bacteria</taxon>
        <taxon>Bacillati</taxon>
        <taxon>Actinomycetota</taxon>
        <taxon>Actinomycetes</taxon>
        <taxon>Pseudonocardiales</taxon>
        <taxon>Pseudonocardiaceae</taxon>
        <taxon>Lentzea</taxon>
    </lineage>
</organism>
<sequence>MLQKTTGPAVAARFFGDFSVHVGGRPVERWRAGKARSLFQYLLVNRGRVVPRDKLYQVLWPTQEWSPTGSSLKVAMHGVRQVLQSLPPDSAHPAVEIVNRDHGYLLKAHDVWLDLDDFSSAIDTARAAEVAGDHPNAHRHYTRAVELYCGDFLAVESADWIDEQRACSKALVLQALNYLRADALRRGDHLAAVRLCQQLLAVDPYQEELYQTLMLVHGKQGQLGQVRLWYDICLRRLHDELDVEPTDTTYRIFARAVRGELRDRARLNLVA</sequence>
<dbReference type="Gene3D" id="1.25.40.10">
    <property type="entry name" value="Tetratricopeptide repeat domain"/>
    <property type="match status" value="1"/>
</dbReference>
<dbReference type="PROSITE" id="PS51755">
    <property type="entry name" value="OMPR_PHOB"/>
    <property type="match status" value="1"/>
</dbReference>
<reference evidence="5 6" key="1">
    <citation type="submission" date="2019-07" db="EMBL/GenBank/DDBJ databases">
        <title>Lentzea xizangensis sp. nov., isolated from Qinghai-Tibetan Plateau Soils.</title>
        <authorList>
            <person name="Huang J."/>
        </authorList>
    </citation>
    <scope>NUCLEOTIDE SEQUENCE [LARGE SCALE GENOMIC DNA]</scope>
    <source>
        <strain evidence="5 6">FXJ1.1311</strain>
    </source>
</reference>
<dbReference type="GO" id="GO:0006355">
    <property type="term" value="P:regulation of DNA-templated transcription"/>
    <property type="evidence" value="ECO:0007669"/>
    <property type="project" value="InterPro"/>
</dbReference>
<proteinExistence type="inferred from homology"/>
<keyword evidence="2 3" id="KW-0238">DNA-binding</keyword>
<dbReference type="InterPro" id="IPR016032">
    <property type="entry name" value="Sig_transdc_resp-reg_C-effctor"/>
</dbReference>
<dbReference type="SUPFAM" id="SSF48452">
    <property type="entry name" value="TPR-like"/>
    <property type="match status" value="1"/>
</dbReference>